<dbReference type="PANTHER" id="PTHR15665">
    <property type="entry name" value="ASTEROID PROTEIN"/>
    <property type="match status" value="1"/>
</dbReference>
<comment type="similarity">
    <text evidence="1">Belongs to the asteroid family.</text>
</comment>
<dbReference type="Proteomes" id="UP000078348">
    <property type="component" value="Unassembled WGS sequence"/>
</dbReference>
<dbReference type="EMBL" id="LXWW01000025">
    <property type="protein sequence ID" value="OAO17546.1"/>
    <property type="molecule type" value="Genomic_DNA"/>
</dbReference>
<dbReference type="Pfam" id="PF12813">
    <property type="entry name" value="XPG_I_2"/>
    <property type="match status" value="1"/>
</dbReference>
<dbReference type="AlphaFoldDB" id="A0A196SMQ5"/>
<evidence type="ECO:0000256" key="2">
    <source>
        <dbReference type="SAM" id="MobiDB-lite"/>
    </source>
</evidence>
<organism evidence="4 5">
    <name type="scientific">Blastocystis sp. subtype 1 (strain ATCC 50177 / NandII)</name>
    <dbReference type="NCBI Taxonomy" id="478820"/>
    <lineage>
        <taxon>Eukaryota</taxon>
        <taxon>Sar</taxon>
        <taxon>Stramenopiles</taxon>
        <taxon>Bigyra</taxon>
        <taxon>Opalozoa</taxon>
        <taxon>Opalinata</taxon>
        <taxon>Blastocystidae</taxon>
        <taxon>Blastocystis</taxon>
    </lineage>
</organism>
<feature type="region of interest" description="Disordered" evidence="2">
    <location>
        <begin position="191"/>
        <end position="249"/>
    </location>
</feature>
<evidence type="ECO:0000259" key="3">
    <source>
        <dbReference type="Pfam" id="PF12813"/>
    </source>
</evidence>
<keyword evidence="5" id="KW-1185">Reference proteome</keyword>
<feature type="compositionally biased region" description="Acidic residues" evidence="2">
    <location>
        <begin position="194"/>
        <end position="205"/>
    </location>
</feature>
<gene>
    <name evidence="4" type="ORF">AV274_0685</name>
</gene>
<dbReference type="SUPFAM" id="SSF88723">
    <property type="entry name" value="PIN domain-like"/>
    <property type="match status" value="1"/>
</dbReference>
<dbReference type="InterPro" id="IPR039436">
    <property type="entry name" value="Asteroid_dom"/>
</dbReference>
<feature type="domain" description="Asteroid" evidence="3">
    <location>
        <begin position="56"/>
        <end position="125"/>
    </location>
</feature>
<dbReference type="PANTHER" id="PTHR15665:SF1">
    <property type="entry name" value="PROTEIN ASTEROID HOMOLOG 1"/>
    <property type="match status" value="1"/>
</dbReference>
<dbReference type="InterPro" id="IPR029060">
    <property type="entry name" value="PIN-like_dom_sf"/>
</dbReference>
<dbReference type="OrthoDB" id="6063510at2759"/>
<comment type="caution">
    <text evidence="4">The sequence shown here is derived from an EMBL/GenBank/DDBJ whole genome shotgun (WGS) entry which is preliminary data.</text>
</comment>
<feature type="compositionally biased region" description="Acidic residues" evidence="2">
    <location>
        <begin position="213"/>
        <end position="249"/>
    </location>
</feature>
<name>A0A196SMQ5_BLAHN</name>
<reference evidence="4 5" key="1">
    <citation type="submission" date="2016-05" db="EMBL/GenBank/DDBJ databases">
        <title>Nuclear genome of Blastocystis sp. subtype 1 NandII.</title>
        <authorList>
            <person name="Gentekaki E."/>
            <person name="Curtis B."/>
            <person name="Stairs C."/>
            <person name="Eme L."/>
            <person name="Herman E."/>
            <person name="Klimes V."/>
            <person name="Arias M.C."/>
            <person name="Elias M."/>
            <person name="Hilliou F."/>
            <person name="Klute M."/>
            <person name="Malik S.-B."/>
            <person name="Pightling A."/>
            <person name="Rachubinski R."/>
            <person name="Salas D."/>
            <person name="Schlacht A."/>
            <person name="Suga H."/>
            <person name="Archibald J."/>
            <person name="Ball S.G."/>
            <person name="Clark G."/>
            <person name="Dacks J."/>
            <person name="Van Der Giezen M."/>
            <person name="Tsaousis A."/>
            <person name="Roger A."/>
        </authorList>
    </citation>
    <scope>NUCLEOTIDE SEQUENCE [LARGE SCALE GENOMIC DNA]</scope>
    <source>
        <strain evidence="5">ATCC 50177 / NandII</strain>
    </source>
</reference>
<proteinExistence type="inferred from homology"/>
<evidence type="ECO:0000256" key="1">
    <source>
        <dbReference type="ARBA" id="ARBA00007398"/>
    </source>
</evidence>
<accession>A0A196SMQ5</accession>
<sequence length="471" mass="54464">MGNKELLSILKNNPKAKCKANTSISLISRYAVKNAIKDCYRNVQFFSGGLDCDRDIAKYAKKQNCYVMTSDCDFFVFDVPGVIHLRWMLSDIDIFIGSHSIDVYPHDRMMERLNLNYNSIRYLAFLYGNDFVDSVGINVDAIVHICQGVGDSYEAVVKDATQRFPGLDVEKSMRKVWKKYDLDSYPEFPRSWDEVEDEEEDDCNEYNEHYYDDDYDDYEEDEEDEEDEDGDGENEDNEDENIEEQAEESVDQLLPEFVNSFTVLNSSTSLNYIFSPIITLPVPYKKDDVYMHQVQYLKILIFDFLGRGQKDPNPHVILPCDTKSAIETNYNKFLKKHSFIVKKRILYCKKVRDLPAMDRLALLKEKMHPVFDNLALSPSLLDEHQSNTLFSTALIQVVQFLRPEEDIMVVEALNAMLDGRDVDVEIPYEEAFLAFDALQCALDAITVLFEILLLPIPMDVIKRIDLAKLLK</sequence>
<dbReference type="InterPro" id="IPR026832">
    <property type="entry name" value="Asteroid"/>
</dbReference>
<evidence type="ECO:0000313" key="4">
    <source>
        <dbReference type="EMBL" id="OAO17546.1"/>
    </source>
</evidence>
<evidence type="ECO:0000313" key="5">
    <source>
        <dbReference type="Proteomes" id="UP000078348"/>
    </source>
</evidence>
<protein>
    <recommendedName>
        <fullName evidence="3">Asteroid domain-containing protein</fullName>
    </recommendedName>
</protein>